<sequence>MVLDGAIQKTLAGSELPKAFQASAWEQESEGRTADRQKSTKAPKAPAATTGTATPGKSATEKVSRSWAQKTAQAGKEGETIDVRPKQAPKAKPTRKAPQENRLLARLFPGSKWKEVNPAIVKSKVNKYLFEGKEVVTQAKTTQTGFAITLSGEQCLRKEGTLELIRNYLDALALEKETVWEKYILKNVPRNVHDVTEKGSEIRRTSLEDVGAEIQKAFGGQLKILEFREYKDEPQVQGLRVAILNPERVPRTIELLGSERMVKKMEYKPPPGAGGSTGQNPAASPLGARYVEKQSTRPNPTKRRQSALNIRTRSASAP</sequence>
<accession>A0ABR3YUH6</accession>
<dbReference type="EMBL" id="JAWDJO010000154">
    <property type="protein sequence ID" value="KAL1891448.1"/>
    <property type="molecule type" value="Genomic_DNA"/>
</dbReference>
<protein>
    <submittedName>
        <fullName evidence="2">Uncharacterized protein</fullName>
    </submittedName>
</protein>
<name>A0ABR3YUH6_9PEZI</name>
<evidence type="ECO:0000313" key="3">
    <source>
        <dbReference type="Proteomes" id="UP001583280"/>
    </source>
</evidence>
<feature type="compositionally biased region" description="Low complexity" evidence="1">
    <location>
        <begin position="40"/>
        <end position="58"/>
    </location>
</feature>
<evidence type="ECO:0000313" key="2">
    <source>
        <dbReference type="EMBL" id="KAL1891448.1"/>
    </source>
</evidence>
<feature type="compositionally biased region" description="Basic and acidic residues" evidence="1">
    <location>
        <begin position="76"/>
        <end position="85"/>
    </location>
</feature>
<feature type="compositionally biased region" description="Polar residues" evidence="1">
    <location>
        <begin position="306"/>
        <end position="318"/>
    </location>
</feature>
<feature type="region of interest" description="Disordered" evidence="1">
    <location>
        <begin position="265"/>
        <end position="318"/>
    </location>
</feature>
<keyword evidence="3" id="KW-1185">Reference proteome</keyword>
<dbReference type="Proteomes" id="UP001583280">
    <property type="component" value="Unassembled WGS sequence"/>
</dbReference>
<reference evidence="2 3" key="1">
    <citation type="journal article" date="2024" name="IMA Fungus">
        <title>IMA Genome - F19 : A genome assembly and annotation guide to empower mycologists, including annotated draft genome sequences of Ceratocystis pirilliformis, Diaporthe australafricana, Fusarium ophioides, Paecilomyces lecythidis, and Sporothrix stenoceras.</title>
        <authorList>
            <person name="Aylward J."/>
            <person name="Wilson A.M."/>
            <person name="Visagie C.M."/>
            <person name="Spraker J."/>
            <person name="Barnes I."/>
            <person name="Buitendag C."/>
            <person name="Ceriani C."/>
            <person name="Del Mar Angel L."/>
            <person name="du Plessis D."/>
            <person name="Fuchs T."/>
            <person name="Gasser K."/>
            <person name="Kramer D."/>
            <person name="Li W."/>
            <person name="Munsamy K."/>
            <person name="Piso A."/>
            <person name="Price J.L."/>
            <person name="Sonnekus B."/>
            <person name="Thomas C."/>
            <person name="van der Nest A."/>
            <person name="van Dijk A."/>
            <person name="van Heerden A."/>
            <person name="van Vuuren N."/>
            <person name="Yilmaz N."/>
            <person name="Duong T.A."/>
            <person name="van der Merwe N.A."/>
            <person name="Wingfield M.J."/>
            <person name="Wingfield B.D."/>
        </authorList>
    </citation>
    <scope>NUCLEOTIDE SEQUENCE [LARGE SCALE GENOMIC DNA]</scope>
    <source>
        <strain evidence="2 3">CMW 12675</strain>
    </source>
</reference>
<organism evidence="2 3">
    <name type="scientific">Ceratocystis pirilliformis</name>
    <dbReference type="NCBI Taxonomy" id="259994"/>
    <lineage>
        <taxon>Eukaryota</taxon>
        <taxon>Fungi</taxon>
        <taxon>Dikarya</taxon>
        <taxon>Ascomycota</taxon>
        <taxon>Pezizomycotina</taxon>
        <taxon>Sordariomycetes</taxon>
        <taxon>Hypocreomycetidae</taxon>
        <taxon>Microascales</taxon>
        <taxon>Ceratocystidaceae</taxon>
        <taxon>Ceratocystis</taxon>
    </lineage>
</organism>
<feature type="region of interest" description="Disordered" evidence="1">
    <location>
        <begin position="1"/>
        <end position="102"/>
    </location>
</feature>
<evidence type="ECO:0000256" key="1">
    <source>
        <dbReference type="SAM" id="MobiDB-lite"/>
    </source>
</evidence>
<comment type="caution">
    <text evidence="2">The sequence shown here is derived from an EMBL/GenBank/DDBJ whole genome shotgun (WGS) entry which is preliminary data.</text>
</comment>
<feature type="compositionally biased region" description="Basic and acidic residues" evidence="1">
    <location>
        <begin position="29"/>
        <end position="38"/>
    </location>
</feature>
<gene>
    <name evidence="2" type="ORF">Cpir12675_004958</name>
</gene>
<proteinExistence type="predicted"/>